<comment type="caution">
    <text evidence="2">The sequence shown here is derived from an EMBL/GenBank/DDBJ whole genome shotgun (WGS) entry which is preliminary data.</text>
</comment>
<feature type="non-terminal residue" evidence="2">
    <location>
        <position position="1"/>
    </location>
</feature>
<keyword evidence="2" id="KW-0808">Transferase</keyword>
<reference evidence="2" key="1">
    <citation type="journal article" date="2019" name="Sci. Rep.">
        <title>Draft genome of Tanacetum cinerariifolium, the natural source of mosquito coil.</title>
        <authorList>
            <person name="Yamashiro T."/>
            <person name="Shiraishi A."/>
            <person name="Satake H."/>
            <person name="Nakayama K."/>
        </authorList>
    </citation>
    <scope>NUCLEOTIDE SEQUENCE</scope>
</reference>
<feature type="region of interest" description="Disordered" evidence="1">
    <location>
        <begin position="330"/>
        <end position="358"/>
    </location>
</feature>
<accession>A0A6L2LFP5</accession>
<protein>
    <submittedName>
        <fullName evidence="2">Reverse transcriptase domain-containing protein</fullName>
    </submittedName>
</protein>
<dbReference type="GO" id="GO:0003964">
    <property type="term" value="F:RNA-directed DNA polymerase activity"/>
    <property type="evidence" value="ECO:0007669"/>
    <property type="project" value="UniProtKB-KW"/>
</dbReference>
<organism evidence="2">
    <name type="scientific">Tanacetum cinerariifolium</name>
    <name type="common">Dalmatian daisy</name>
    <name type="synonym">Chrysanthemum cinerariifolium</name>
    <dbReference type="NCBI Taxonomy" id="118510"/>
    <lineage>
        <taxon>Eukaryota</taxon>
        <taxon>Viridiplantae</taxon>
        <taxon>Streptophyta</taxon>
        <taxon>Embryophyta</taxon>
        <taxon>Tracheophyta</taxon>
        <taxon>Spermatophyta</taxon>
        <taxon>Magnoliopsida</taxon>
        <taxon>eudicotyledons</taxon>
        <taxon>Gunneridae</taxon>
        <taxon>Pentapetalae</taxon>
        <taxon>asterids</taxon>
        <taxon>campanulids</taxon>
        <taxon>Asterales</taxon>
        <taxon>Asteraceae</taxon>
        <taxon>Asteroideae</taxon>
        <taxon>Anthemideae</taxon>
        <taxon>Anthemidinae</taxon>
        <taxon>Tanacetum</taxon>
    </lineage>
</organism>
<keyword evidence="2" id="KW-0695">RNA-directed DNA polymerase</keyword>
<evidence type="ECO:0000313" key="2">
    <source>
        <dbReference type="EMBL" id="GEU60636.1"/>
    </source>
</evidence>
<evidence type="ECO:0000256" key="1">
    <source>
        <dbReference type="SAM" id="MobiDB-lite"/>
    </source>
</evidence>
<keyword evidence="2" id="KW-0548">Nucleotidyltransferase</keyword>
<gene>
    <name evidence="2" type="ORF">Tci_032614</name>
</gene>
<name>A0A6L2LFP5_TANCI</name>
<sequence>EEYLIHLMSVAVRIRERKCGTRGGSSKPPVKRKLVQGAFTLISTRVKTVALKDDPLFLTISNDYKDNANACHLKVFAVTPPAWKNHLDNQLDVELLELHDQAERGMLKDMEKVRDQECEELKAKCKAAMVDFDKNPAINVLHEKIASLFREAKKHRANLDRMLLESQKWVGYQVSLSTLNSKVASLEAKKFKLEVVEASLHQELKNAKLDRAEVVSKVVPYVAMELVNSDDMGRLPAKEIHKNALDTSQHQTKKGESVRVFATRYTDDTLQILVLHEDQRISSFVHGLKARNLVKHLSTDLLSTYKGLTEKTYTWIEVREVAINGSLNNRRDNSERLRKPSWDNGKGQRSRDKFFPYRGPNHGLLSSLSKSPRDILTT</sequence>
<dbReference type="AlphaFoldDB" id="A0A6L2LFP5"/>
<proteinExistence type="predicted"/>
<feature type="compositionally biased region" description="Basic and acidic residues" evidence="1">
    <location>
        <begin position="330"/>
        <end position="341"/>
    </location>
</feature>
<dbReference type="EMBL" id="BKCJ010004369">
    <property type="protein sequence ID" value="GEU60636.1"/>
    <property type="molecule type" value="Genomic_DNA"/>
</dbReference>